<dbReference type="HOGENOM" id="CLU_1562503_0_0_1"/>
<dbReference type="VEuPathDB" id="FungiDB:MCYG_01255"/>
<evidence type="ECO:0000313" key="1">
    <source>
        <dbReference type="EMBL" id="EEQ28367.1"/>
    </source>
</evidence>
<protein>
    <submittedName>
        <fullName evidence="1">Uncharacterized protein</fullName>
    </submittedName>
</protein>
<sequence length="171" mass="19109">MASTLGFEVIRNAVPSDLVKKGADALPKQTQHRREKYDAYEVPYECHVIRDKFISKDADKVALIELLKPKPIPLKPNYIFAGIFRETDADPSKLKTAEEGEVYVTIALTNLNSNNGWYTFYAGSRKNEPMTCSHPVALDLRAGDAVIWRGDLIYFHSPGGGGAFETLVYNK</sequence>
<reference evidence="2" key="1">
    <citation type="journal article" date="2012" name="MBio">
        <title>Comparative genome analysis of Trichophyton rubrum and related dermatophytes reveals candidate genes involved in infection.</title>
        <authorList>
            <person name="Martinez D.A."/>
            <person name="Oliver B.G."/>
            <person name="Graeser Y."/>
            <person name="Goldberg J.M."/>
            <person name="Li W."/>
            <person name="Martinez-Rossi N.M."/>
            <person name="Monod M."/>
            <person name="Shelest E."/>
            <person name="Barton R.C."/>
            <person name="Birch E."/>
            <person name="Brakhage A.A."/>
            <person name="Chen Z."/>
            <person name="Gurr S.J."/>
            <person name="Heiman D."/>
            <person name="Heitman J."/>
            <person name="Kosti I."/>
            <person name="Rossi A."/>
            <person name="Saif S."/>
            <person name="Samalova M."/>
            <person name="Saunders C.W."/>
            <person name="Shea T."/>
            <person name="Summerbell R.C."/>
            <person name="Xu J."/>
            <person name="Young S."/>
            <person name="Zeng Q."/>
            <person name="Birren B.W."/>
            <person name="Cuomo C.A."/>
            <person name="White T.C."/>
        </authorList>
    </citation>
    <scope>NUCLEOTIDE SEQUENCE [LARGE SCALE GENOMIC DNA]</scope>
    <source>
        <strain evidence="2">ATCC MYA-4605 / CBS 113480</strain>
    </source>
</reference>
<dbReference type="GeneID" id="9228772"/>
<keyword evidence="2" id="KW-1185">Reference proteome</keyword>
<accession>C5FEP3</accession>
<name>C5FEP3_ARTOC</name>
<evidence type="ECO:0000313" key="2">
    <source>
        <dbReference type="Proteomes" id="UP000002035"/>
    </source>
</evidence>
<gene>
    <name evidence="1" type="ORF">MCYG_01255</name>
</gene>
<dbReference type="SUPFAM" id="SSF51197">
    <property type="entry name" value="Clavaminate synthase-like"/>
    <property type="match status" value="1"/>
</dbReference>
<proteinExistence type="predicted"/>
<dbReference type="Proteomes" id="UP000002035">
    <property type="component" value="Unassembled WGS sequence"/>
</dbReference>
<dbReference type="RefSeq" id="XP_002851151.1">
    <property type="nucleotide sequence ID" value="XM_002851105.1"/>
</dbReference>
<dbReference type="OrthoDB" id="4422218at2759"/>
<dbReference type="EMBL" id="DS995701">
    <property type="protein sequence ID" value="EEQ28367.1"/>
    <property type="molecule type" value="Genomic_DNA"/>
</dbReference>
<dbReference type="AlphaFoldDB" id="C5FEP3"/>
<dbReference type="OMA" id="NGWYTFY"/>
<organism evidence="1 2">
    <name type="scientific">Arthroderma otae (strain ATCC MYA-4605 / CBS 113480)</name>
    <name type="common">Microsporum canis</name>
    <dbReference type="NCBI Taxonomy" id="554155"/>
    <lineage>
        <taxon>Eukaryota</taxon>
        <taxon>Fungi</taxon>
        <taxon>Dikarya</taxon>
        <taxon>Ascomycota</taxon>
        <taxon>Pezizomycotina</taxon>
        <taxon>Eurotiomycetes</taxon>
        <taxon>Eurotiomycetidae</taxon>
        <taxon>Onygenales</taxon>
        <taxon>Arthrodermataceae</taxon>
        <taxon>Microsporum</taxon>
    </lineage>
</organism>